<dbReference type="EMBL" id="JAFHDT010000006">
    <property type="protein sequence ID" value="KAI7808548.1"/>
    <property type="molecule type" value="Genomic_DNA"/>
</dbReference>
<dbReference type="Pfam" id="PF25794">
    <property type="entry name" value="SACS"/>
    <property type="match status" value="1"/>
</dbReference>
<dbReference type="Proteomes" id="UP001059041">
    <property type="component" value="Linkage Group LG6"/>
</dbReference>
<organism evidence="2 3">
    <name type="scientific">Triplophysa rosa</name>
    <name type="common">Cave loach</name>
    <dbReference type="NCBI Taxonomy" id="992332"/>
    <lineage>
        <taxon>Eukaryota</taxon>
        <taxon>Metazoa</taxon>
        <taxon>Chordata</taxon>
        <taxon>Craniata</taxon>
        <taxon>Vertebrata</taxon>
        <taxon>Euteleostomi</taxon>
        <taxon>Actinopterygii</taxon>
        <taxon>Neopterygii</taxon>
        <taxon>Teleostei</taxon>
        <taxon>Ostariophysi</taxon>
        <taxon>Cypriniformes</taxon>
        <taxon>Nemacheilidae</taxon>
        <taxon>Triplophysa</taxon>
    </lineage>
</organism>
<sequence length="1306" mass="149360">MTREVMNSTAVSNDKLIQETKNILKTGDITCHNIIDYNRAQIVKIVQDHQVTPQTQYWLLYSCFGTQDSMRMFRRRNENEHVFSLPIGGIAVPLQREGQTEAWSPDEGLCGQAFCFLPLPIETGLPFHVNGTFAVTSNRKALCERGVKSDWNKALLKDALTSAYITTLLELKKMTQNGKLKSYFFYTFWPNRERVSREFLPMVESFYSAIAQSVNSKSLELFSNGQTWGSIDRVKFLHPEIEENAAVGDIAKKVFFNMGDSYSCVVSLPSWIRESFIQCGFKEIIKQRTICWPEFYDVVFKNLRTMDTHSRNSLVLNAIDLNDREVDVLLKRYPCIPTQGCEKLQVVKKLVNPSGKVACLYELEEGRFLEGTASDFLSPKRIQRLSDLGMLSERLPLEDIIERAEKIPRAWQQDKSKCCKRIQCLVELMKDSTLDVNSQQWDSLSQIPFLPAIAPLLQQNKNATVLKKPCEVYSERCRDVVSMTEFTVDHINLRIHSYDTVLKTLRVQTNPPVQTVLQQLLKAHQHSSAFEKALLHSIAYMSYEYLNTHLLEQKDPNPIIAHAKSYPFIFIEERFVNVRSVARNMEFEEKPYLYVLPAILSKFERLWDCIGISKQFTKEHYVAALEELKTVNGSRSLSTEDLNKYIAILMKGLNKIKDSKLENCLIPDEKGVLTSSRELRFNDSPWMPVSGGIRLSHELIPRTVAVHFGVMTTRHHTLKNCLVSGFSPFAREFGQTEKLTVRIKNIIDAYPSKKDILKELIQNADDAEATEIHFVWDKRQHSTQKIFGKKWELVQGPALCVYNNKTFSDTDLRGIQQLGEGGKQGTLGRTGKYGLGFNSVYHLSDCPSILTGDKWLCISDPNLKFVEGVTKESPGCMFSLEDEFKKSFEDVYHTFLPKMFALNSGTMFRLPLRTEKMAEKSEISIHTVTEFDMKELYSALTEDPEGLILFLKHITKIQFSEINKSEKEPKCCVVIEKKYRECTEKGIKSKENFDTHVQTCLMSGKAEPCKTIYRMQISAGNKQSKWVIEEHFGFLKQEHAIDNGQKYLKVPQAALAACLARTFTNSFTGRAFCSLPLPEETGLPVHVNANFEVDSSRRDLWKEDSDSLKMKWNQSLKVNIISPLYADLLLHLCTTMKKDTPTALPFLKDQLQVSCLQYFPCISKGVDKGWHEMISEVYRSVSQRDLPVIPIVHSQHDPPIKPTAHAVLSSYHPSLKYIVNWCSMSKSDSADCPYFTTGDHDNIFEILDDTGMKLVPHSHKIEQIRKNFKAAGVNVSEIKMSDSFRTFMASIRWPHTSTTRKKAFTR</sequence>
<accession>A0A9W7WUP1</accession>
<dbReference type="PANTHER" id="PTHR46919:SF2">
    <property type="entry name" value="SACSIN"/>
    <property type="match status" value="1"/>
</dbReference>
<feature type="domain" description="Sacsin/Nov" evidence="1">
    <location>
        <begin position="737"/>
        <end position="970"/>
    </location>
</feature>
<dbReference type="InterPro" id="IPR036890">
    <property type="entry name" value="HATPase_C_sf"/>
</dbReference>
<name>A0A9W7WUP1_TRIRA</name>
<comment type="caution">
    <text evidence="2">The sequence shown here is derived from an EMBL/GenBank/DDBJ whole genome shotgun (WGS) entry which is preliminary data.</text>
</comment>
<dbReference type="InterPro" id="IPR058210">
    <property type="entry name" value="SACS/Nov_dom"/>
</dbReference>
<evidence type="ECO:0000259" key="1">
    <source>
        <dbReference type="Pfam" id="PF25794"/>
    </source>
</evidence>
<dbReference type="NCBIfam" id="NF047352">
    <property type="entry name" value="P_loop_sacsin"/>
    <property type="match status" value="1"/>
</dbReference>
<gene>
    <name evidence="2" type="ORF">IRJ41_007788</name>
</gene>
<dbReference type="SUPFAM" id="SSF55874">
    <property type="entry name" value="ATPase domain of HSP90 chaperone/DNA topoisomerase II/histidine kinase"/>
    <property type="match status" value="1"/>
</dbReference>
<proteinExistence type="predicted"/>
<dbReference type="PANTHER" id="PTHR46919">
    <property type="entry name" value="ZINC FINGER, C3HC4 TYPE (RING FINGER) FAMILY PROTEIN"/>
    <property type="match status" value="1"/>
</dbReference>
<keyword evidence="3" id="KW-1185">Reference proteome</keyword>
<protein>
    <submittedName>
        <fullName evidence="2">Sacsin</fullName>
    </submittedName>
</protein>
<evidence type="ECO:0000313" key="3">
    <source>
        <dbReference type="Proteomes" id="UP001059041"/>
    </source>
</evidence>
<evidence type="ECO:0000313" key="2">
    <source>
        <dbReference type="EMBL" id="KAI7808548.1"/>
    </source>
</evidence>
<reference evidence="2" key="1">
    <citation type="submission" date="2021-02" db="EMBL/GenBank/DDBJ databases">
        <title>Comparative genomics reveals that relaxation of natural selection precedes convergent phenotypic evolution of cavefish.</title>
        <authorList>
            <person name="Peng Z."/>
        </authorList>
    </citation>
    <scope>NUCLEOTIDE SEQUENCE</scope>
    <source>
        <tissue evidence="2">Muscle</tissue>
    </source>
</reference>